<evidence type="ECO:0000313" key="2">
    <source>
        <dbReference type="EMBL" id="SDY35899.1"/>
    </source>
</evidence>
<dbReference type="AlphaFoldDB" id="A0A1H3J8K1"/>
<dbReference type="RefSeq" id="WP_170856753.1">
    <property type="nucleotide sequence ID" value="NZ_FNOT01000006.1"/>
</dbReference>
<dbReference type="GO" id="GO:0003677">
    <property type="term" value="F:DNA binding"/>
    <property type="evidence" value="ECO:0007669"/>
    <property type="project" value="InterPro"/>
</dbReference>
<sequence length="109" mass="11964">MHTAVRQMAGVFAELDRPLIIKRLRDGRRAKAAQGGKAVGRYPFGWSKDGEVAREQRVLVAVRDLRADGLRWRDVADRLNAGGAAYRPRKADAWTAAGPAKVGRRADIG</sequence>
<protein>
    <recommendedName>
        <fullName evidence="1">Resolvase/invertase-type recombinase catalytic domain-containing protein</fullName>
    </recommendedName>
</protein>
<dbReference type="PROSITE" id="PS51736">
    <property type="entry name" value="RECOMBINASES_3"/>
    <property type="match status" value="1"/>
</dbReference>
<dbReference type="Proteomes" id="UP000198921">
    <property type="component" value="Unassembled WGS sequence"/>
</dbReference>
<dbReference type="InterPro" id="IPR006119">
    <property type="entry name" value="Resolv_N"/>
</dbReference>
<accession>A0A1H3J8K1</accession>
<evidence type="ECO:0000313" key="3">
    <source>
        <dbReference type="Proteomes" id="UP000198921"/>
    </source>
</evidence>
<name>A0A1H3J8K1_9ACTN</name>
<dbReference type="GO" id="GO:0000150">
    <property type="term" value="F:DNA strand exchange activity"/>
    <property type="evidence" value="ECO:0007669"/>
    <property type="project" value="InterPro"/>
</dbReference>
<dbReference type="EMBL" id="FNOT01000006">
    <property type="protein sequence ID" value="SDY35899.1"/>
    <property type="molecule type" value="Genomic_DNA"/>
</dbReference>
<gene>
    <name evidence="2" type="ORF">SAMN05660209_02685</name>
</gene>
<feature type="domain" description="Resolvase/invertase-type recombinase catalytic" evidence="1">
    <location>
        <begin position="1"/>
        <end position="35"/>
    </location>
</feature>
<proteinExistence type="predicted"/>
<organism evidence="2 3">
    <name type="scientific">Geodermatophilus africanus</name>
    <dbReference type="NCBI Taxonomy" id="1137993"/>
    <lineage>
        <taxon>Bacteria</taxon>
        <taxon>Bacillati</taxon>
        <taxon>Actinomycetota</taxon>
        <taxon>Actinomycetes</taxon>
        <taxon>Geodermatophilales</taxon>
        <taxon>Geodermatophilaceae</taxon>
        <taxon>Geodermatophilus</taxon>
    </lineage>
</organism>
<evidence type="ECO:0000259" key="1">
    <source>
        <dbReference type="PROSITE" id="PS51736"/>
    </source>
</evidence>
<keyword evidence="3" id="KW-1185">Reference proteome</keyword>
<reference evidence="3" key="1">
    <citation type="submission" date="2016-10" db="EMBL/GenBank/DDBJ databases">
        <authorList>
            <person name="Varghese N."/>
            <person name="Submissions S."/>
        </authorList>
    </citation>
    <scope>NUCLEOTIDE SEQUENCE [LARGE SCALE GENOMIC DNA]</scope>
    <source>
        <strain evidence="3">DSM 45422</strain>
    </source>
</reference>